<proteinExistence type="inferred from homology"/>
<dbReference type="EMBL" id="CDHK01000007">
    <property type="protein sequence ID" value="CEJ59346.1"/>
    <property type="molecule type" value="Genomic_DNA"/>
</dbReference>
<evidence type="ECO:0000256" key="4">
    <source>
        <dbReference type="ARBA" id="ARBA00022656"/>
    </source>
</evidence>
<protein>
    <recommendedName>
        <fullName evidence="10">Dickkopf N-terminal cysteine-rich domain-containing protein</fullName>
    </recommendedName>
</protein>
<dbReference type="PROSITE" id="PS60028">
    <property type="entry name" value="SCORPION_CALCINE"/>
    <property type="match status" value="1"/>
</dbReference>
<keyword evidence="6" id="KW-1219">Ryanodine-sensitive calcium-release channel impairing toxin</keyword>
<keyword evidence="6" id="KW-0872">Ion channel impairing toxin</keyword>
<comment type="subcellular location">
    <subcellularLocation>
        <location evidence="1">Secreted</location>
    </subcellularLocation>
</comment>
<evidence type="ECO:0000256" key="7">
    <source>
        <dbReference type="SAM" id="SignalP"/>
    </source>
</evidence>
<evidence type="ECO:0000256" key="1">
    <source>
        <dbReference type="ARBA" id="ARBA00004613"/>
    </source>
</evidence>
<dbReference type="OrthoDB" id="4321958at2759"/>
<name>A0A0F7TU33_PENBI</name>
<evidence type="ECO:0000256" key="3">
    <source>
        <dbReference type="ARBA" id="ARBA00022525"/>
    </source>
</evidence>
<keyword evidence="5" id="KW-1015">Disulfide bond</keyword>
<dbReference type="GO" id="GO:0005576">
    <property type="term" value="C:extracellular region"/>
    <property type="evidence" value="ECO:0007669"/>
    <property type="project" value="UniProtKB-SubCell"/>
</dbReference>
<keyword evidence="6" id="KW-0108">Calcium channel impairing toxin</keyword>
<evidence type="ECO:0000313" key="9">
    <source>
        <dbReference type="Proteomes" id="UP000042958"/>
    </source>
</evidence>
<keyword evidence="7" id="KW-0732">Signal</keyword>
<keyword evidence="4" id="KW-0800">Toxin</keyword>
<keyword evidence="9" id="KW-1185">Reference proteome</keyword>
<evidence type="ECO:0008006" key="10">
    <source>
        <dbReference type="Google" id="ProtNLM"/>
    </source>
</evidence>
<accession>A0A0F7TU33</accession>
<comment type="similarity">
    <text evidence="2">Belongs to the scorpion calcin family.</text>
</comment>
<dbReference type="AlphaFoldDB" id="A0A0F7TU33"/>
<evidence type="ECO:0000313" key="8">
    <source>
        <dbReference type="EMBL" id="CEJ59346.1"/>
    </source>
</evidence>
<organism evidence="8 9">
    <name type="scientific">Penicillium brasilianum</name>
    <dbReference type="NCBI Taxonomy" id="104259"/>
    <lineage>
        <taxon>Eukaryota</taxon>
        <taxon>Fungi</taxon>
        <taxon>Dikarya</taxon>
        <taxon>Ascomycota</taxon>
        <taxon>Pezizomycotina</taxon>
        <taxon>Eurotiomycetes</taxon>
        <taxon>Eurotiomycetidae</taxon>
        <taxon>Eurotiales</taxon>
        <taxon>Aspergillaceae</taxon>
        <taxon>Penicillium</taxon>
    </lineage>
</organism>
<sequence length="238" mass="26027">MHTSIASLLTLLIPATLAIPRISPDNSGLDASVIPSEVLYYYRYHHIPLDVYMHGLTNNMLLDEDQDAETKAINEMACGPEKLRTCPSLQWYCNADMGKCSIKKLIGERCDSDISCFSGNCQSKCIKSDGQFGATCIDDSHCNPGLVCRYGLYNRDHRQCLDTMNSFYGVSCTDNNDCESPLVCNEATIGGAKNICRLPEDLTGVACVNNGDLCGADSQCCSNKCRVTATSRMPRCMA</sequence>
<dbReference type="InterPro" id="IPR012632">
    <property type="entry name" value="Scorpion_calcine"/>
</dbReference>
<evidence type="ECO:0000256" key="6">
    <source>
        <dbReference type="ARBA" id="ARBA00023297"/>
    </source>
</evidence>
<evidence type="ECO:0000256" key="5">
    <source>
        <dbReference type="ARBA" id="ARBA00023157"/>
    </source>
</evidence>
<dbReference type="GO" id="GO:0019855">
    <property type="term" value="F:calcium channel inhibitor activity"/>
    <property type="evidence" value="ECO:0007669"/>
    <property type="project" value="InterPro"/>
</dbReference>
<gene>
    <name evidence="8" type="ORF">PMG11_07974</name>
</gene>
<evidence type="ECO:0000256" key="2">
    <source>
        <dbReference type="ARBA" id="ARBA00008992"/>
    </source>
</evidence>
<keyword evidence="3" id="KW-0964">Secreted</keyword>
<dbReference type="Proteomes" id="UP000042958">
    <property type="component" value="Unassembled WGS sequence"/>
</dbReference>
<reference evidence="9" key="1">
    <citation type="journal article" date="2015" name="Genome Announc.">
        <title>Draft genome sequence of the fungus Penicillium brasilianum MG11.</title>
        <authorList>
            <person name="Horn F."/>
            <person name="Linde J."/>
            <person name="Mattern D.J."/>
            <person name="Walther G."/>
            <person name="Guthke R."/>
            <person name="Brakhage A.A."/>
            <person name="Valiante V."/>
        </authorList>
    </citation>
    <scope>NUCLEOTIDE SEQUENCE [LARGE SCALE GENOMIC DNA]</scope>
    <source>
        <strain evidence="9">MG11</strain>
    </source>
</reference>
<dbReference type="GO" id="GO:0090729">
    <property type="term" value="F:toxin activity"/>
    <property type="evidence" value="ECO:0007669"/>
    <property type="project" value="UniProtKB-KW"/>
</dbReference>
<feature type="chain" id="PRO_5002522689" description="Dickkopf N-terminal cysteine-rich domain-containing protein" evidence="7">
    <location>
        <begin position="19"/>
        <end position="238"/>
    </location>
</feature>
<feature type="signal peptide" evidence="7">
    <location>
        <begin position="1"/>
        <end position="18"/>
    </location>
</feature>